<dbReference type="GO" id="GO:0008168">
    <property type="term" value="F:methyltransferase activity"/>
    <property type="evidence" value="ECO:0007669"/>
    <property type="project" value="TreeGrafter"/>
</dbReference>
<protein>
    <recommendedName>
        <fullName evidence="2">Methyltransferase domain-containing protein</fullName>
    </recommendedName>
</protein>
<name>A0A2H3NN45_9BACT</name>
<dbReference type="InterPro" id="IPR050508">
    <property type="entry name" value="Methyltransf_Superfamily"/>
</dbReference>
<evidence type="ECO:0000256" key="1">
    <source>
        <dbReference type="SAM" id="MobiDB-lite"/>
    </source>
</evidence>
<evidence type="ECO:0000259" key="2">
    <source>
        <dbReference type="Pfam" id="PF13649"/>
    </source>
</evidence>
<dbReference type="Proteomes" id="UP000221024">
    <property type="component" value="Unassembled WGS sequence"/>
</dbReference>
<gene>
    <name evidence="3" type="ORF">CRI93_06215</name>
</gene>
<keyword evidence="4" id="KW-1185">Reference proteome</keyword>
<dbReference type="CDD" id="cd02440">
    <property type="entry name" value="AdoMet_MTases"/>
    <property type="match status" value="1"/>
</dbReference>
<evidence type="ECO:0000313" key="3">
    <source>
        <dbReference type="EMBL" id="PEN08034.1"/>
    </source>
</evidence>
<dbReference type="AlphaFoldDB" id="A0A2H3NN45"/>
<sequence length="281" mass="31417">MTFGPSASLTWPKHRPGRPSDRCRNTSPRLQVTKNVSPLLQTCLHAITYADPLRIPPQRLTAMQHDSMQPARMPQSAVPYVYTAIAPTHDWLAVLVEAKARAFGLQQLAVQNGEHVLEVAVGTGLSFTELVSANPDGWTEGLDRTPAMLRQTARRMQTAPHQRFGLRLGDAYALPYPDNTFDAVLNSYMFDMLPVADFTTVLREFRRVLKPGGRCVCINMTVPTHWTERLWDTLYALFPPLLGGCRGITLAPSMRKAGFADVRRTRIVQRTFPSEIVVGFC</sequence>
<dbReference type="PANTHER" id="PTHR42912:SF80">
    <property type="entry name" value="METHYLTRANSFERASE DOMAIN-CONTAINING PROTEIN"/>
    <property type="match status" value="1"/>
</dbReference>
<dbReference type="Gene3D" id="3.40.50.150">
    <property type="entry name" value="Vaccinia Virus protein VP39"/>
    <property type="match status" value="1"/>
</dbReference>
<feature type="region of interest" description="Disordered" evidence="1">
    <location>
        <begin position="1"/>
        <end position="26"/>
    </location>
</feature>
<dbReference type="Pfam" id="PF13649">
    <property type="entry name" value="Methyltransf_25"/>
    <property type="match status" value="1"/>
</dbReference>
<dbReference type="InterPro" id="IPR041698">
    <property type="entry name" value="Methyltransf_25"/>
</dbReference>
<dbReference type="OrthoDB" id="9795634at2"/>
<accession>A0A2H3NN45</accession>
<comment type="caution">
    <text evidence="3">The sequence shown here is derived from an EMBL/GenBank/DDBJ whole genome shotgun (WGS) entry which is preliminary data.</text>
</comment>
<reference evidence="3 4" key="1">
    <citation type="submission" date="2017-10" db="EMBL/GenBank/DDBJ databases">
        <title>Draft genome of Longimonas halophila.</title>
        <authorList>
            <person name="Goh K.M."/>
            <person name="Shamsir M.S."/>
            <person name="Lim S.W."/>
        </authorList>
    </citation>
    <scope>NUCLEOTIDE SEQUENCE [LARGE SCALE GENOMIC DNA]</scope>
    <source>
        <strain evidence="3 4">KCTC 42399</strain>
    </source>
</reference>
<dbReference type="InterPro" id="IPR029063">
    <property type="entry name" value="SAM-dependent_MTases_sf"/>
</dbReference>
<dbReference type="EMBL" id="PDEP01000004">
    <property type="protein sequence ID" value="PEN08034.1"/>
    <property type="molecule type" value="Genomic_DNA"/>
</dbReference>
<dbReference type="SUPFAM" id="SSF53335">
    <property type="entry name" value="S-adenosyl-L-methionine-dependent methyltransferases"/>
    <property type="match status" value="1"/>
</dbReference>
<evidence type="ECO:0000313" key="4">
    <source>
        <dbReference type="Proteomes" id="UP000221024"/>
    </source>
</evidence>
<proteinExistence type="predicted"/>
<dbReference type="PANTHER" id="PTHR42912">
    <property type="entry name" value="METHYLTRANSFERASE"/>
    <property type="match status" value="1"/>
</dbReference>
<organism evidence="3 4">
    <name type="scientific">Longimonas halophila</name>
    <dbReference type="NCBI Taxonomy" id="1469170"/>
    <lineage>
        <taxon>Bacteria</taxon>
        <taxon>Pseudomonadati</taxon>
        <taxon>Rhodothermota</taxon>
        <taxon>Rhodothermia</taxon>
        <taxon>Rhodothermales</taxon>
        <taxon>Salisaetaceae</taxon>
        <taxon>Longimonas</taxon>
    </lineage>
</organism>
<feature type="domain" description="Methyltransferase" evidence="2">
    <location>
        <begin position="116"/>
        <end position="213"/>
    </location>
</feature>